<name>A0A4R2I3Y6_9GAMM</name>
<evidence type="ECO:0000313" key="5">
    <source>
        <dbReference type="EMBL" id="TCO37768.1"/>
    </source>
</evidence>
<feature type="domain" description="OmpR/PhoB-type" evidence="4">
    <location>
        <begin position="3"/>
        <end position="101"/>
    </location>
</feature>
<keyword evidence="3" id="KW-0812">Transmembrane</keyword>
<keyword evidence="6" id="KW-1185">Reference proteome</keyword>
<dbReference type="Pfam" id="PF00486">
    <property type="entry name" value="Trans_reg_C"/>
    <property type="match status" value="1"/>
</dbReference>
<comment type="caution">
    <text evidence="5">The sequence shown here is derived from an EMBL/GenBank/DDBJ whole genome shotgun (WGS) entry which is preliminary data.</text>
</comment>
<organism evidence="5 6">
    <name type="scientific">Dokdonella fugitiva</name>
    <dbReference type="NCBI Taxonomy" id="328517"/>
    <lineage>
        <taxon>Bacteria</taxon>
        <taxon>Pseudomonadati</taxon>
        <taxon>Pseudomonadota</taxon>
        <taxon>Gammaproteobacteria</taxon>
        <taxon>Lysobacterales</taxon>
        <taxon>Rhodanobacteraceae</taxon>
        <taxon>Dokdonella</taxon>
    </lineage>
</organism>
<keyword evidence="3" id="KW-1133">Transmembrane helix</keyword>
<dbReference type="PROSITE" id="PS51755">
    <property type="entry name" value="OMPR_PHOB"/>
    <property type="match status" value="1"/>
</dbReference>
<dbReference type="GO" id="GO:0000160">
    <property type="term" value="P:phosphorelay signal transduction system"/>
    <property type="evidence" value="ECO:0007669"/>
    <property type="project" value="InterPro"/>
</dbReference>
<dbReference type="EMBL" id="SLWQ01000009">
    <property type="protein sequence ID" value="TCO37768.1"/>
    <property type="molecule type" value="Genomic_DNA"/>
</dbReference>
<dbReference type="Gene3D" id="1.25.40.10">
    <property type="entry name" value="Tetratricopeptide repeat domain"/>
    <property type="match status" value="1"/>
</dbReference>
<dbReference type="AlphaFoldDB" id="A0A4R2I3Y6"/>
<dbReference type="GO" id="GO:0003677">
    <property type="term" value="F:DNA binding"/>
    <property type="evidence" value="ECO:0007669"/>
    <property type="project" value="UniProtKB-UniRule"/>
</dbReference>
<dbReference type="RefSeq" id="WP_131999735.1">
    <property type="nucleotide sequence ID" value="NZ_SLWQ01000009.1"/>
</dbReference>
<dbReference type="Gene3D" id="1.10.10.10">
    <property type="entry name" value="Winged helix-like DNA-binding domain superfamily/Winged helix DNA-binding domain"/>
    <property type="match status" value="1"/>
</dbReference>
<proteinExistence type="predicted"/>
<keyword evidence="1 2" id="KW-0238">DNA-binding</keyword>
<dbReference type="CDD" id="cd00383">
    <property type="entry name" value="trans_reg_C"/>
    <property type="match status" value="1"/>
</dbReference>
<gene>
    <name evidence="5" type="ORF">EV148_109121</name>
</gene>
<evidence type="ECO:0000256" key="1">
    <source>
        <dbReference type="ARBA" id="ARBA00023125"/>
    </source>
</evidence>
<evidence type="ECO:0000259" key="4">
    <source>
        <dbReference type="PROSITE" id="PS51755"/>
    </source>
</evidence>
<protein>
    <submittedName>
        <fullName evidence="5">DNA-binding winged helix-turn-helix (WHTH) protein</fullName>
    </submittedName>
</protein>
<dbReference type="SUPFAM" id="SSF48452">
    <property type="entry name" value="TPR-like"/>
    <property type="match status" value="1"/>
</dbReference>
<evidence type="ECO:0000256" key="3">
    <source>
        <dbReference type="SAM" id="Phobius"/>
    </source>
</evidence>
<sequence>MSARHYRFGDFELDPASRELRDADGPVALPLKSFDCIVYLLERRERAVGRDELISAVWGRADVSDALLGQTLSRARRALGDTGEEQRFIRTVARFGYHWVAPVDVADEPATPRAAVGASVDEGDAATSVVPQPATRRRRRHVLAFAVMLAGAVAGVALFAAWRGARVPDAPVQAGAALVLPVEVADDGGDARWIRFGAMDYLAARLRERSNLTVLPSEQVIAYLARDGDAATDPARRRALATKAGASLVLAARVRRDAQGWGVELDVQDAERSVRHAASAPTPLQAIDRALADWLGDPAIAEAPARPTALELQQRIDAAFLEGDLREAAAIAEAAPLDLQRMPEIAVRVAEVDERAGRIEQAQRGFERLATTAGVSPVVHARALYGLCAVAFNRNEPERAQAYCRDALAALEGRHEPLLLGRAYMMRGVIEDQLGRYEDALASFARARIEWRAAGNLPGEASLDNNEGLAHAHHGHFAEAVASFQRGAAVFERFGVIDHLASSLAAKSDAQRMMLEADDALASSTKAWRLAPRMDDPRAVLAIAYTHAQALLANGRLDELGRLVERYDDGTPAAPPEFVLMRLARDTAAGTPPALADADVDRIVGRVLAPPNPGSDARLSRAVDLLVDAALAQGRREVAAHALQRLRDAGASPLDADRAFVAALAGARIAEAGRDEVGAEAGYALAVELGLAANRADQWVPAGAARVIALVRAGHLDDARGIGGRLAAYADRDLGAAQALLALYEASGEAGAAERLRGRIEVLRGQRRAAEHAP</sequence>
<dbReference type="InterPro" id="IPR001867">
    <property type="entry name" value="OmpR/PhoB-type_DNA-bd"/>
</dbReference>
<dbReference type="Proteomes" id="UP000294862">
    <property type="component" value="Unassembled WGS sequence"/>
</dbReference>
<dbReference type="GO" id="GO:0006355">
    <property type="term" value="P:regulation of DNA-templated transcription"/>
    <property type="evidence" value="ECO:0007669"/>
    <property type="project" value="InterPro"/>
</dbReference>
<dbReference type="SUPFAM" id="SSF46894">
    <property type="entry name" value="C-terminal effector domain of the bipartite response regulators"/>
    <property type="match status" value="1"/>
</dbReference>
<evidence type="ECO:0000313" key="6">
    <source>
        <dbReference type="Proteomes" id="UP000294862"/>
    </source>
</evidence>
<dbReference type="SMART" id="SM00862">
    <property type="entry name" value="Trans_reg_C"/>
    <property type="match status" value="1"/>
</dbReference>
<dbReference type="OrthoDB" id="9811542at2"/>
<reference evidence="5 6" key="1">
    <citation type="journal article" date="2015" name="Stand. Genomic Sci.">
        <title>Genomic Encyclopedia of Bacterial and Archaeal Type Strains, Phase III: the genomes of soil and plant-associated and newly described type strains.</title>
        <authorList>
            <person name="Whitman W.B."/>
            <person name="Woyke T."/>
            <person name="Klenk H.P."/>
            <person name="Zhou Y."/>
            <person name="Lilburn T.G."/>
            <person name="Beck B.J."/>
            <person name="De Vos P."/>
            <person name="Vandamme P."/>
            <person name="Eisen J.A."/>
            <person name="Garrity G."/>
            <person name="Hugenholtz P."/>
            <person name="Kyrpides N.C."/>
        </authorList>
    </citation>
    <scope>NUCLEOTIDE SEQUENCE [LARGE SCALE GENOMIC DNA]</scope>
    <source>
        <strain evidence="5 6">A3</strain>
    </source>
</reference>
<feature type="DNA-binding region" description="OmpR/PhoB-type" evidence="2">
    <location>
        <begin position="3"/>
        <end position="101"/>
    </location>
</feature>
<dbReference type="InterPro" id="IPR036388">
    <property type="entry name" value="WH-like_DNA-bd_sf"/>
</dbReference>
<evidence type="ECO:0000256" key="2">
    <source>
        <dbReference type="PROSITE-ProRule" id="PRU01091"/>
    </source>
</evidence>
<feature type="transmembrane region" description="Helical" evidence="3">
    <location>
        <begin position="142"/>
        <end position="162"/>
    </location>
</feature>
<dbReference type="InterPro" id="IPR016032">
    <property type="entry name" value="Sig_transdc_resp-reg_C-effctor"/>
</dbReference>
<keyword evidence="3" id="KW-0472">Membrane</keyword>
<accession>A0A4R2I3Y6</accession>
<dbReference type="InterPro" id="IPR011990">
    <property type="entry name" value="TPR-like_helical_dom_sf"/>
</dbReference>